<name>A0A0J6ZLE3_9FIRM</name>
<evidence type="ECO:0000259" key="1">
    <source>
        <dbReference type="Pfam" id="PF24703"/>
    </source>
</evidence>
<dbReference type="InterPro" id="IPR056083">
    <property type="entry name" value="DUF7666"/>
</dbReference>
<sequence>MKGYKGFDKDLKCRGLQYEVGKTVAEENAKLCDCGLHFCEQPIDVFRYYAPGHNSRYAEVAAKDVSKETEDDSKRVAKSITVKAEVGIVGLVKAQIEYVKKHTTFEHTDKDQATAGDYGAATAGDYGAATAGDSGAATAGDYGAATAGDSGAATAGYRGAATAGDSGAATAGYRGAATAGDGGAATSRGTVSVGENGCGLVRGNRVKIKGGIGAILTICEEKDNSYGIAYLKSFVVDGTEIKADTYYSLKDGNPVEVEQE</sequence>
<dbReference type="Proteomes" id="UP000036503">
    <property type="component" value="Unassembled WGS sequence"/>
</dbReference>
<dbReference type="InParanoid" id="A0A0J6ZLE3"/>
<dbReference type="EMBL" id="LEKT01000050">
    <property type="protein sequence ID" value="KMO85676.1"/>
    <property type="molecule type" value="Genomic_DNA"/>
</dbReference>
<dbReference type="PATRIC" id="fig|1122219.3.peg.2400"/>
<reference evidence="2 3" key="1">
    <citation type="submission" date="2015-06" db="EMBL/GenBank/DDBJ databases">
        <title>Draft genome sequence of beer spoilage bacterium Megasphaera cerevisiae type strain 20462.</title>
        <authorList>
            <person name="Kutumbaka K."/>
            <person name="Pasmowitz J."/>
            <person name="Mategko J."/>
            <person name="Reyes D."/>
            <person name="Friedrich A."/>
            <person name="Han S."/>
            <person name="Martens-Habbena W."/>
            <person name="Neal-McKinney J."/>
            <person name="Janagama H.K."/>
            <person name="Nadala C."/>
            <person name="Samadpour M."/>
        </authorList>
    </citation>
    <scope>NUCLEOTIDE SEQUENCE [LARGE SCALE GENOMIC DNA]</scope>
    <source>
        <strain evidence="2 3">DSM 20462</strain>
    </source>
</reference>
<dbReference type="RefSeq" id="WP_048515109.1">
    <property type="nucleotide sequence ID" value="NZ_LEKT01000050.1"/>
</dbReference>
<dbReference type="OrthoDB" id="9812966at2"/>
<gene>
    <name evidence="2" type="ORF">AB840_12115</name>
</gene>
<proteinExistence type="predicted"/>
<organism evidence="2 3">
    <name type="scientific">Megasphaera cerevisiae DSM 20462</name>
    <dbReference type="NCBI Taxonomy" id="1122219"/>
    <lineage>
        <taxon>Bacteria</taxon>
        <taxon>Bacillati</taxon>
        <taxon>Bacillota</taxon>
        <taxon>Negativicutes</taxon>
        <taxon>Veillonellales</taxon>
        <taxon>Veillonellaceae</taxon>
        <taxon>Megasphaera</taxon>
    </lineage>
</organism>
<comment type="caution">
    <text evidence="2">The sequence shown here is derived from an EMBL/GenBank/DDBJ whole genome shotgun (WGS) entry which is preliminary data.</text>
</comment>
<protein>
    <recommendedName>
        <fullName evidence="1">DUF7666 domain-containing protein</fullName>
    </recommendedName>
</protein>
<dbReference type="Pfam" id="PF24703">
    <property type="entry name" value="DUF7666"/>
    <property type="match status" value="1"/>
</dbReference>
<feature type="domain" description="DUF7666" evidence="1">
    <location>
        <begin position="1"/>
        <end position="93"/>
    </location>
</feature>
<dbReference type="AlphaFoldDB" id="A0A0J6ZLE3"/>
<evidence type="ECO:0000313" key="3">
    <source>
        <dbReference type="Proteomes" id="UP000036503"/>
    </source>
</evidence>
<evidence type="ECO:0000313" key="2">
    <source>
        <dbReference type="EMBL" id="KMO85676.1"/>
    </source>
</evidence>
<keyword evidence="3" id="KW-1185">Reference proteome</keyword>
<accession>A0A0J6ZLE3</accession>